<evidence type="ECO:0000313" key="10">
    <source>
        <dbReference type="EMBL" id="MBD7985058.1"/>
    </source>
</evidence>
<dbReference type="Pfam" id="PF12729">
    <property type="entry name" value="4HB_MCP_1"/>
    <property type="match status" value="1"/>
</dbReference>
<evidence type="ECO:0000256" key="3">
    <source>
        <dbReference type="ARBA" id="ARBA00023136"/>
    </source>
</evidence>
<dbReference type="Proteomes" id="UP000626786">
    <property type="component" value="Unassembled WGS sequence"/>
</dbReference>
<comment type="subcellular location">
    <subcellularLocation>
        <location evidence="1">Cell membrane</location>
    </subcellularLocation>
</comment>
<comment type="similarity">
    <text evidence="5">Belongs to the methyl-accepting chemotaxis (MCP) protein family.</text>
</comment>
<evidence type="ECO:0000259" key="9">
    <source>
        <dbReference type="PROSITE" id="PS50885"/>
    </source>
</evidence>
<dbReference type="PRINTS" id="PR00260">
    <property type="entry name" value="CHEMTRNSDUCR"/>
</dbReference>
<feature type="domain" description="HAMP" evidence="9">
    <location>
        <begin position="204"/>
        <end position="257"/>
    </location>
</feature>
<dbReference type="InterPro" id="IPR003660">
    <property type="entry name" value="HAMP_dom"/>
</dbReference>
<evidence type="ECO:0000259" key="8">
    <source>
        <dbReference type="PROSITE" id="PS50111"/>
    </source>
</evidence>
<keyword evidence="11" id="KW-1185">Reference proteome</keyword>
<evidence type="ECO:0000256" key="7">
    <source>
        <dbReference type="SAM" id="Phobius"/>
    </source>
</evidence>
<evidence type="ECO:0000256" key="1">
    <source>
        <dbReference type="ARBA" id="ARBA00004236"/>
    </source>
</evidence>
<evidence type="ECO:0000256" key="6">
    <source>
        <dbReference type="PROSITE-ProRule" id="PRU00284"/>
    </source>
</evidence>
<keyword evidence="7" id="KW-0812">Transmembrane</keyword>
<evidence type="ECO:0000256" key="2">
    <source>
        <dbReference type="ARBA" id="ARBA00022475"/>
    </source>
</evidence>
<dbReference type="PANTHER" id="PTHR32089">
    <property type="entry name" value="METHYL-ACCEPTING CHEMOTAXIS PROTEIN MCPB"/>
    <property type="match status" value="1"/>
</dbReference>
<dbReference type="CDD" id="cd06225">
    <property type="entry name" value="HAMP"/>
    <property type="match status" value="1"/>
</dbReference>
<dbReference type="Pfam" id="PF00672">
    <property type="entry name" value="HAMP"/>
    <property type="match status" value="1"/>
</dbReference>
<keyword evidence="4 6" id="KW-0807">Transducer</keyword>
<dbReference type="PANTHER" id="PTHR32089:SF112">
    <property type="entry name" value="LYSOZYME-LIKE PROTEIN-RELATED"/>
    <property type="match status" value="1"/>
</dbReference>
<evidence type="ECO:0000313" key="11">
    <source>
        <dbReference type="Proteomes" id="UP000626786"/>
    </source>
</evidence>
<reference evidence="10 11" key="1">
    <citation type="submission" date="2020-08" db="EMBL/GenBank/DDBJ databases">
        <title>A Genomic Blueprint of the Chicken Gut Microbiome.</title>
        <authorList>
            <person name="Gilroy R."/>
            <person name="Ravi A."/>
            <person name="Getino M."/>
            <person name="Pursley I."/>
            <person name="Horton D.L."/>
            <person name="Alikhan N.-F."/>
            <person name="Baker D."/>
            <person name="Gharbi K."/>
            <person name="Hall N."/>
            <person name="Watson M."/>
            <person name="Adriaenssens E.M."/>
            <person name="Foster-Nyarko E."/>
            <person name="Jarju S."/>
            <person name="Secka A."/>
            <person name="Antonio M."/>
            <person name="Oren A."/>
            <person name="Chaudhuri R."/>
            <person name="La Ragione R.M."/>
            <person name="Hildebrand F."/>
            <person name="Pallen M.J."/>
        </authorList>
    </citation>
    <scope>NUCLEOTIDE SEQUENCE [LARGE SCALE GENOMIC DNA]</scope>
    <source>
        <strain evidence="10 11">Sa2YVA2</strain>
    </source>
</reference>
<evidence type="ECO:0000256" key="4">
    <source>
        <dbReference type="ARBA" id="ARBA00023224"/>
    </source>
</evidence>
<keyword evidence="7" id="KW-1133">Transmembrane helix</keyword>
<dbReference type="RefSeq" id="WP_191694851.1">
    <property type="nucleotide sequence ID" value="NZ_JACSQN010000009.1"/>
</dbReference>
<name>A0ABR8UAL5_9BACL</name>
<dbReference type="Gene3D" id="6.10.340.10">
    <property type="match status" value="1"/>
</dbReference>
<feature type="domain" description="Methyl-accepting transducer" evidence="8">
    <location>
        <begin position="276"/>
        <end position="547"/>
    </location>
</feature>
<dbReference type="InterPro" id="IPR047347">
    <property type="entry name" value="YvaQ-like_sensor"/>
</dbReference>
<gene>
    <name evidence="10" type="ORF">H9649_10710</name>
</gene>
<organism evidence="10 11">
    <name type="scientific">Sporosarcina quadrami</name>
    <dbReference type="NCBI Taxonomy" id="2762234"/>
    <lineage>
        <taxon>Bacteria</taxon>
        <taxon>Bacillati</taxon>
        <taxon>Bacillota</taxon>
        <taxon>Bacilli</taxon>
        <taxon>Bacillales</taxon>
        <taxon>Caryophanaceae</taxon>
        <taxon>Sporosarcina</taxon>
    </lineage>
</organism>
<feature type="transmembrane region" description="Helical" evidence="7">
    <location>
        <begin position="179"/>
        <end position="199"/>
    </location>
</feature>
<dbReference type="SMART" id="SM00304">
    <property type="entry name" value="HAMP"/>
    <property type="match status" value="1"/>
</dbReference>
<dbReference type="InterPro" id="IPR024478">
    <property type="entry name" value="HlyB_4HB_MCP"/>
</dbReference>
<dbReference type="Gene3D" id="1.10.287.950">
    <property type="entry name" value="Methyl-accepting chemotaxis protein"/>
    <property type="match status" value="1"/>
</dbReference>
<dbReference type="InterPro" id="IPR004090">
    <property type="entry name" value="Chemotax_Me-accpt_rcpt"/>
</dbReference>
<keyword evidence="3 7" id="KW-0472">Membrane</keyword>
<sequence>MRLTVRRKVWFGFLLILTILLVVGMSGILALSKLNNEYRFLIDDKIKKVLLFEQILSEQNEEAKNIRGYIIYQDTSHVEQREENMKSINLKLKELDKIVRTPSARELLKEVIETSKSYEQISELIIRDVNEGNIESAMALAKESNYYQDAITVTLEQLIEHQNSQQVKTEQSLLAVLNWIRIVIASLIIIAFIASILVAQRISISIARPVEKMTEALKQIATGNFTIEPVDIQNKDEIGEMASAFNEMMKDLKGILSIVRTSATQLAEQAENLSASSEESLAASETVSEITERNMVASNSQVSTVIESNCYIEETLQEMAQMMEENIQMLQASESVSQLVSTGKSRMKDFTEQMEEISTSISRSSLTIREMAMYSEQIRQVTTLITGIADQTNLLALNAAIEAARAGAHGKGFAVVAEEVRHLAEQSKRSAGEIGKMIDVMVHKVEDAVSSVEEGSSQITKGQSVSKKTEKVFQGIEIATVEMSVKLSTVRSTIEHVLVKTDEVFRGSKRVEHLALQTSEEANSVSAATEEQLSVNEEISSNAQRLALLAEKLQNEVGKFTV</sequence>
<dbReference type="PROSITE" id="PS50885">
    <property type="entry name" value="HAMP"/>
    <property type="match status" value="1"/>
</dbReference>
<dbReference type="CDD" id="cd19411">
    <property type="entry name" value="MCP2201-like_sensor"/>
    <property type="match status" value="1"/>
</dbReference>
<dbReference type="InterPro" id="IPR004089">
    <property type="entry name" value="MCPsignal_dom"/>
</dbReference>
<protein>
    <submittedName>
        <fullName evidence="10">Methyl-accepting chemotaxis protein</fullName>
    </submittedName>
</protein>
<keyword evidence="2" id="KW-1003">Cell membrane</keyword>
<dbReference type="Pfam" id="PF00015">
    <property type="entry name" value="MCPsignal"/>
    <property type="match status" value="1"/>
</dbReference>
<evidence type="ECO:0000256" key="5">
    <source>
        <dbReference type="ARBA" id="ARBA00029447"/>
    </source>
</evidence>
<comment type="caution">
    <text evidence="10">The sequence shown here is derived from an EMBL/GenBank/DDBJ whole genome shotgun (WGS) entry which is preliminary data.</text>
</comment>
<proteinExistence type="inferred from homology"/>
<dbReference type="SUPFAM" id="SSF58104">
    <property type="entry name" value="Methyl-accepting chemotaxis protein (MCP) signaling domain"/>
    <property type="match status" value="1"/>
</dbReference>
<dbReference type="EMBL" id="JACSQN010000009">
    <property type="protein sequence ID" value="MBD7985058.1"/>
    <property type="molecule type" value="Genomic_DNA"/>
</dbReference>
<accession>A0ABR8UAL5</accession>
<dbReference type="SMART" id="SM00283">
    <property type="entry name" value="MA"/>
    <property type="match status" value="1"/>
</dbReference>
<dbReference type="PROSITE" id="PS50111">
    <property type="entry name" value="CHEMOTAXIS_TRANSDUC_2"/>
    <property type="match status" value="1"/>
</dbReference>